<gene>
    <name evidence="1" type="ORF">TWF506_004635</name>
</gene>
<sequence length="400" mass="45719">MDGLQLWRVFSPATKEAMPWCGTWEDMASGAISCYLLNEIRAPAPGLDPFEGLDIPLIRNLPQQNCPLLALPPELLYVITDNLHSLTDILSLSLTCNPLLSICLQKLRVSLHDRMMGAWINTPLICLGSLTSVNADLPPTIQKIDKALKMPTTDIPSAHRLTYRPGGRRQAYYRFETSHVLLRNYNRLEITTDRSAHFIGRALATLQIQHLKQRPDERPKFTLDSLVSLLSDLPSWTRRLVKRAIDLDNGVLRLHSPTANYILRNLSKKEYIPFSIGKTLKSEIESVFYKSQIVGLDQAVTIVFIFLITWSSSLQGLEDETVRKNVTDIHGIWAGDCFDVCEAEELKKNEGWKSVEDETLLAFRLYLPKMYKNMSLGIWGDFEELRRKLRMNELLSYFLR</sequence>
<reference evidence="1 2" key="1">
    <citation type="submission" date="2019-10" db="EMBL/GenBank/DDBJ databases">
        <authorList>
            <person name="Palmer J.M."/>
        </authorList>
    </citation>
    <scope>NUCLEOTIDE SEQUENCE [LARGE SCALE GENOMIC DNA]</scope>
    <source>
        <strain evidence="1 2">TWF506</strain>
    </source>
</reference>
<keyword evidence="2" id="KW-1185">Reference proteome</keyword>
<evidence type="ECO:0000313" key="2">
    <source>
        <dbReference type="Proteomes" id="UP001307849"/>
    </source>
</evidence>
<organism evidence="1 2">
    <name type="scientific">Arthrobotrys conoides</name>
    <dbReference type="NCBI Taxonomy" id="74498"/>
    <lineage>
        <taxon>Eukaryota</taxon>
        <taxon>Fungi</taxon>
        <taxon>Dikarya</taxon>
        <taxon>Ascomycota</taxon>
        <taxon>Pezizomycotina</taxon>
        <taxon>Orbiliomycetes</taxon>
        <taxon>Orbiliales</taxon>
        <taxon>Orbiliaceae</taxon>
        <taxon>Arthrobotrys</taxon>
    </lineage>
</organism>
<dbReference type="EMBL" id="JAVHJM010000015">
    <property type="protein sequence ID" value="KAK6497161.1"/>
    <property type="molecule type" value="Genomic_DNA"/>
</dbReference>
<protein>
    <submittedName>
        <fullName evidence="1">Uncharacterized protein</fullName>
    </submittedName>
</protein>
<proteinExistence type="predicted"/>
<dbReference type="AlphaFoldDB" id="A0AAN8P3E3"/>
<accession>A0AAN8P3E3</accession>
<dbReference type="Proteomes" id="UP001307849">
    <property type="component" value="Unassembled WGS sequence"/>
</dbReference>
<comment type="caution">
    <text evidence="1">The sequence shown here is derived from an EMBL/GenBank/DDBJ whole genome shotgun (WGS) entry which is preliminary data.</text>
</comment>
<name>A0AAN8P3E3_9PEZI</name>
<evidence type="ECO:0000313" key="1">
    <source>
        <dbReference type="EMBL" id="KAK6497161.1"/>
    </source>
</evidence>